<accession>J3N314</accession>
<feature type="transmembrane region" description="Helical" evidence="1">
    <location>
        <begin position="493"/>
        <end position="509"/>
    </location>
</feature>
<dbReference type="PANTHER" id="PTHR31170">
    <property type="entry name" value="BNAC04G53230D PROTEIN"/>
    <property type="match status" value="1"/>
</dbReference>
<reference evidence="2" key="2">
    <citation type="submission" date="2013-04" db="UniProtKB">
        <authorList>
            <consortium name="EnsemblPlants"/>
        </authorList>
    </citation>
    <scope>IDENTIFICATION</scope>
</reference>
<dbReference type="STRING" id="4533.J3N314"/>
<dbReference type="InterPro" id="IPR004158">
    <property type="entry name" value="DUF247_pln"/>
</dbReference>
<dbReference type="Pfam" id="PF03140">
    <property type="entry name" value="DUF247"/>
    <property type="match status" value="1"/>
</dbReference>
<sequence length="522" mass="58808">MANRPKGHGREKIKIQEYTKELEKFKDTQRMLKFQGHPRNFLAILVGDHEPYEDNVNGKSFLPFSKKYLKTTVETMASEKQRCRISRVPDHIRGVNPALFAPAVFPIGPYHAHVGAGGAPERARRLKEQCLDEVVRLSGSKRGDFLAQMRSLVKRAREYYTEDIDMEDEAMAEMLLLDGSFVLASLHGTARLTRGSSTCGETESSDCANSFTCLEESDEENQVAVANTDVDSWHHFNVARDLFLVENQIPFFVVQKIYELLVKNHPRADRRAVSAVEAYVRDVMAVYAKGDGEAAALQPHHLLHLSHMYLRPIEQLSPWSDDGKCSVTTVGRLRRATQYRGLMVRFRKLDIGGKAAPRSILDLAFRGGALEIPRLEIDGDTWRQMANLVLLEQASPHVGLYVTAYCAFMSQLAGTADDVALLCESGIIEHHLGGDGDVVEGFRKLCDGIIFDANDDAYNYLRPVYQALEEHCRRRTPKLLRWLRAHANCPNPWMVLGVLTIITLLCFIVQQLHHATLRNPAT</sequence>
<organism evidence="2">
    <name type="scientific">Oryza brachyantha</name>
    <name type="common">malo sina</name>
    <dbReference type="NCBI Taxonomy" id="4533"/>
    <lineage>
        <taxon>Eukaryota</taxon>
        <taxon>Viridiplantae</taxon>
        <taxon>Streptophyta</taxon>
        <taxon>Embryophyta</taxon>
        <taxon>Tracheophyta</taxon>
        <taxon>Spermatophyta</taxon>
        <taxon>Magnoliopsida</taxon>
        <taxon>Liliopsida</taxon>
        <taxon>Poales</taxon>
        <taxon>Poaceae</taxon>
        <taxon>BOP clade</taxon>
        <taxon>Oryzoideae</taxon>
        <taxon>Oryzeae</taxon>
        <taxon>Oryzinae</taxon>
        <taxon>Oryza</taxon>
    </lineage>
</organism>
<name>J3N314_ORYBR</name>
<keyword evidence="1" id="KW-1133">Transmembrane helix</keyword>
<protein>
    <submittedName>
        <fullName evidence="2">Uncharacterized protein</fullName>
    </submittedName>
</protein>
<dbReference type="PANTHER" id="PTHR31170:SF18">
    <property type="entry name" value="(WILD MALAYSIAN BANANA) HYPOTHETICAL PROTEIN"/>
    <property type="match status" value="1"/>
</dbReference>
<dbReference type="AlphaFoldDB" id="J3N314"/>
<dbReference type="HOGENOM" id="CLU_020188_5_3_1"/>
<proteinExistence type="predicted"/>
<dbReference type="Gramene" id="OB10G19120.1">
    <property type="protein sequence ID" value="OB10G19120.1"/>
    <property type="gene ID" value="OB10G19120"/>
</dbReference>
<keyword evidence="3" id="KW-1185">Reference proteome</keyword>
<dbReference type="Proteomes" id="UP000006038">
    <property type="component" value="Chromosome 10"/>
</dbReference>
<keyword evidence="1" id="KW-0472">Membrane</keyword>
<dbReference type="EnsemblPlants" id="OB10G19120.1">
    <property type="protein sequence ID" value="OB10G19120.1"/>
    <property type="gene ID" value="OB10G19120"/>
</dbReference>
<evidence type="ECO:0000313" key="3">
    <source>
        <dbReference type="Proteomes" id="UP000006038"/>
    </source>
</evidence>
<dbReference type="OMA" id="RAHANCP"/>
<evidence type="ECO:0000256" key="1">
    <source>
        <dbReference type="SAM" id="Phobius"/>
    </source>
</evidence>
<reference evidence="2" key="1">
    <citation type="journal article" date="2013" name="Nat. Commun.">
        <title>Whole-genome sequencing of Oryza brachyantha reveals mechanisms underlying Oryza genome evolution.</title>
        <authorList>
            <person name="Chen J."/>
            <person name="Huang Q."/>
            <person name="Gao D."/>
            <person name="Wang J."/>
            <person name="Lang Y."/>
            <person name="Liu T."/>
            <person name="Li B."/>
            <person name="Bai Z."/>
            <person name="Luis Goicoechea J."/>
            <person name="Liang C."/>
            <person name="Chen C."/>
            <person name="Zhang W."/>
            <person name="Sun S."/>
            <person name="Liao Y."/>
            <person name="Zhang X."/>
            <person name="Yang L."/>
            <person name="Song C."/>
            <person name="Wang M."/>
            <person name="Shi J."/>
            <person name="Liu G."/>
            <person name="Liu J."/>
            <person name="Zhou H."/>
            <person name="Zhou W."/>
            <person name="Yu Q."/>
            <person name="An N."/>
            <person name="Chen Y."/>
            <person name="Cai Q."/>
            <person name="Wang B."/>
            <person name="Liu B."/>
            <person name="Min J."/>
            <person name="Huang Y."/>
            <person name="Wu H."/>
            <person name="Li Z."/>
            <person name="Zhang Y."/>
            <person name="Yin Y."/>
            <person name="Song W."/>
            <person name="Jiang J."/>
            <person name="Jackson S.A."/>
            <person name="Wing R.A."/>
            <person name="Wang J."/>
            <person name="Chen M."/>
        </authorList>
    </citation>
    <scope>NUCLEOTIDE SEQUENCE [LARGE SCALE GENOMIC DNA]</scope>
    <source>
        <strain evidence="2">cv. IRGC 101232</strain>
    </source>
</reference>
<keyword evidence="1" id="KW-0812">Transmembrane</keyword>
<evidence type="ECO:0000313" key="2">
    <source>
        <dbReference type="EnsemblPlants" id="OB10G19120.1"/>
    </source>
</evidence>